<keyword evidence="4 8" id="KW-0547">Nucleotide-binding</keyword>
<dbReference type="InterPro" id="IPR018095">
    <property type="entry name" value="Thymidylate_kin_CS"/>
</dbReference>
<evidence type="ECO:0000256" key="4">
    <source>
        <dbReference type="ARBA" id="ARBA00022741"/>
    </source>
</evidence>
<dbReference type="PROSITE" id="PS01331">
    <property type="entry name" value="THYMIDYLATE_KINASE"/>
    <property type="match status" value="1"/>
</dbReference>
<dbReference type="HAMAP" id="MF_00165">
    <property type="entry name" value="Thymidylate_kinase"/>
    <property type="match status" value="1"/>
</dbReference>
<sequence length="199" mass="22645">MTGKITSDMAGKFIIFEGLDGSGKSTHAKLLSEWLESKALKVLHTKEPSQGKIGKLLRDYLKDTDSGGRVDALLFTADRAEHLEREILPALERGDIVICERYKYSTIAYQAAQGEDMDWLIGLNEFARKPDLSLFLDLESDIALRRSDESEKFEALDFLTTTRENYMKFSDSFIIVDANKNRDDVQNELRRIVGEFLNL</sequence>
<evidence type="ECO:0000256" key="1">
    <source>
        <dbReference type="ARBA" id="ARBA00009776"/>
    </source>
</evidence>
<evidence type="ECO:0000256" key="8">
    <source>
        <dbReference type="HAMAP-Rule" id="MF_00165"/>
    </source>
</evidence>
<dbReference type="InterPro" id="IPR027417">
    <property type="entry name" value="P-loop_NTPase"/>
</dbReference>
<comment type="similarity">
    <text evidence="1 8">Belongs to the thymidylate kinase family.</text>
</comment>
<comment type="catalytic activity">
    <reaction evidence="7 8">
        <text>dTMP + ATP = dTDP + ADP</text>
        <dbReference type="Rhea" id="RHEA:13517"/>
        <dbReference type="ChEBI" id="CHEBI:30616"/>
        <dbReference type="ChEBI" id="CHEBI:58369"/>
        <dbReference type="ChEBI" id="CHEBI:63528"/>
        <dbReference type="ChEBI" id="CHEBI:456216"/>
        <dbReference type="EC" id="2.7.4.9"/>
    </reaction>
</comment>
<accession>A0A832UPA8</accession>
<keyword evidence="6 8" id="KW-0067">ATP-binding</keyword>
<dbReference type="PANTHER" id="PTHR10344">
    <property type="entry name" value="THYMIDYLATE KINASE"/>
    <property type="match status" value="1"/>
</dbReference>
<proteinExistence type="inferred from homology"/>
<dbReference type="GO" id="GO:0005737">
    <property type="term" value="C:cytoplasm"/>
    <property type="evidence" value="ECO:0007669"/>
    <property type="project" value="TreeGrafter"/>
</dbReference>
<reference evidence="10 11" key="1">
    <citation type="journal article" name="Nat. Commun.">
        <title>Undinarchaeota illuminate DPANN phylogeny and the impact of gene transfer on archaeal evolution.</title>
        <authorList>
            <person name="Dombrowski N."/>
            <person name="Williams T.A."/>
            <person name="Sun J."/>
            <person name="Woodcroft B.J."/>
            <person name="Lee J.H."/>
            <person name="Minh B.Q."/>
            <person name="Rinke C."/>
            <person name="Spang A."/>
        </authorList>
    </citation>
    <scope>NUCLEOTIDE SEQUENCE [LARGE SCALE GENOMIC DNA]</scope>
    <source>
        <strain evidence="10">MAG_bin17</strain>
    </source>
</reference>
<comment type="caution">
    <text evidence="10">The sequence shown here is derived from an EMBL/GenBank/DDBJ whole genome shotgun (WGS) entry which is preliminary data.</text>
</comment>
<evidence type="ECO:0000256" key="6">
    <source>
        <dbReference type="ARBA" id="ARBA00022840"/>
    </source>
</evidence>
<dbReference type="Proteomes" id="UP000604391">
    <property type="component" value="Unassembled WGS sequence"/>
</dbReference>
<keyword evidence="2 8" id="KW-0808">Transferase</keyword>
<dbReference type="Pfam" id="PF02223">
    <property type="entry name" value="Thymidylate_kin"/>
    <property type="match status" value="1"/>
</dbReference>
<dbReference type="Gene3D" id="3.40.50.300">
    <property type="entry name" value="P-loop containing nucleotide triphosphate hydrolases"/>
    <property type="match status" value="1"/>
</dbReference>
<dbReference type="InterPro" id="IPR039430">
    <property type="entry name" value="Thymidylate_kin-like_dom"/>
</dbReference>
<dbReference type="SUPFAM" id="SSF52540">
    <property type="entry name" value="P-loop containing nucleoside triphosphate hydrolases"/>
    <property type="match status" value="1"/>
</dbReference>
<dbReference type="InterPro" id="IPR018094">
    <property type="entry name" value="Thymidylate_kinase"/>
</dbReference>
<dbReference type="AlphaFoldDB" id="A0A832UPA8"/>
<evidence type="ECO:0000256" key="2">
    <source>
        <dbReference type="ARBA" id="ARBA00022679"/>
    </source>
</evidence>
<keyword evidence="5 8" id="KW-0418">Kinase</keyword>
<organism evidence="10 11">
    <name type="scientific">Candidatus Undinarchaeum marinum</name>
    <dbReference type="NCBI Taxonomy" id="2756141"/>
    <lineage>
        <taxon>Archaea</taxon>
        <taxon>Candidatus Undinarchaeota</taxon>
        <taxon>Candidatus Undinarchaeia</taxon>
        <taxon>Candidatus Undinarchaeales</taxon>
        <taxon>Candidatus Undinarchaeaceae</taxon>
        <taxon>Candidatus Undinarchaeum</taxon>
    </lineage>
</organism>
<dbReference type="GO" id="GO:0006233">
    <property type="term" value="P:dTDP biosynthetic process"/>
    <property type="evidence" value="ECO:0007669"/>
    <property type="project" value="InterPro"/>
</dbReference>
<evidence type="ECO:0000256" key="5">
    <source>
        <dbReference type="ARBA" id="ARBA00022777"/>
    </source>
</evidence>
<dbReference type="CDD" id="cd01672">
    <property type="entry name" value="TMPK"/>
    <property type="match status" value="1"/>
</dbReference>
<evidence type="ECO:0000256" key="7">
    <source>
        <dbReference type="ARBA" id="ARBA00048743"/>
    </source>
</evidence>
<gene>
    <name evidence="8 10" type="primary">tmk</name>
    <name evidence="10" type="ORF">H1011_00385</name>
</gene>
<dbReference type="GO" id="GO:0006235">
    <property type="term" value="P:dTTP biosynthetic process"/>
    <property type="evidence" value="ECO:0007669"/>
    <property type="project" value="UniProtKB-UniRule"/>
</dbReference>
<evidence type="ECO:0000313" key="10">
    <source>
        <dbReference type="EMBL" id="HIJ99266.1"/>
    </source>
</evidence>
<dbReference type="GO" id="GO:0005524">
    <property type="term" value="F:ATP binding"/>
    <property type="evidence" value="ECO:0007669"/>
    <property type="project" value="UniProtKB-UniRule"/>
</dbReference>
<dbReference type="EMBL" id="DVAD01000003">
    <property type="protein sequence ID" value="HIJ99266.1"/>
    <property type="molecule type" value="Genomic_DNA"/>
</dbReference>
<evidence type="ECO:0000256" key="3">
    <source>
        <dbReference type="ARBA" id="ARBA00022727"/>
    </source>
</evidence>
<keyword evidence="3 8" id="KW-0545">Nucleotide biosynthesis</keyword>
<feature type="domain" description="Thymidylate kinase-like" evidence="9">
    <location>
        <begin position="16"/>
        <end position="188"/>
    </location>
</feature>
<name>A0A832UPA8_9ARCH</name>
<evidence type="ECO:0000313" key="11">
    <source>
        <dbReference type="Proteomes" id="UP000604391"/>
    </source>
</evidence>
<dbReference type="GO" id="GO:0006227">
    <property type="term" value="P:dUDP biosynthetic process"/>
    <property type="evidence" value="ECO:0007669"/>
    <property type="project" value="TreeGrafter"/>
</dbReference>
<dbReference type="NCBIfam" id="TIGR00041">
    <property type="entry name" value="DTMP_kinase"/>
    <property type="match status" value="1"/>
</dbReference>
<protein>
    <recommendedName>
        <fullName evidence="8">Probable thymidylate kinase</fullName>
        <ecNumber evidence="8">2.7.4.9</ecNumber>
    </recommendedName>
    <alternativeName>
        <fullName evidence="8">dTMP kinase</fullName>
    </alternativeName>
</protein>
<dbReference type="GO" id="GO:0004798">
    <property type="term" value="F:dTMP kinase activity"/>
    <property type="evidence" value="ECO:0007669"/>
    <property type="project" value="UniProtKB-UniRule"/>
</dbReference>
<dbReference type="PANTHER" id="PTHR10344:SF4">
    <property type="entry name" value="UMP-CMP KINASE 2, MITOCHONDRIAL"/>
    <property type="match status" value="1"/>
</dbReference>
<evidence type="ECO:0000259" key="9">
    <source>
        <dbReference type="Pfam" id="PF02223"/>
    </source>
</evidence>
<feature type="binding site" evidence="8">
    <location>
        <begin position="18"/>
        <end position="25"/>
    </location>
    <ligand>
        <name>ATP</name>
        <dbReference type="ChEBI" id="CHEBI:30616"/>
    </ligand>
</feature>
<dbReference type="EC" id="2.7.4.9" evidence="8"/>
<keyword evidence="11" id="KW-1185">Reference proteome</keyword>